<proteinExistence type="predicted"/>
<accession>A0A8S8ZXE9</accession>
<evidence type="ECO:0000256" key="1">
    <source>
        <dbReference type="SAM" id="MobiDB-lite"/>
    </source>
</evidence>
<gene>
    <name evidence="2" type="ORF">SMACR_06883</name>
</gene>
<name>A0A8S8ZXE9_SORMA</name>
<feature type="compositionally biased region" description="Basic and acidic residues" evidence="1">
    <location>
        <begin position="118"/>
        <end position="141"/>
    </location>
</feature>
<dbReference type="EMBL" id="NMPR01000034">
    <property type="protein sequence ID" value="KAA8633650.1"/>
    <property type="molecule type" value="Genomic_DNA"/>
</dbReference>
<sequence>MSMSKVMSNDRASVKLAQLFMNYHSGKGWEKELATVLQAFAVKYHELSPEVHLGASSDDIDAEDHPSTLWHQFFVRSLGKMLNDLPPNVKELKEKLDALEREQVEAEEPFRNMNKRRRVDDNKDRNVRTLEAGSKKSEGNE</sequence>
<reference evidence="2 3" key="1">
    <citation type="submission" date="2017-07" db="EMBL/GenBank/DDBJ databases">
        <title>Genome sequence of the Sordaria macrospora wild type strain R19027.</title>
        <authorList>
            <person name="Nowrousian M."/>
            <person name="Teichert I."/>
            <person name="Kueck U."/>
        </authorList>
    </citation>
    <scope>NUCLEOTIDE SEQUENCE [LARGE SCALE GENOMIC DNA]</scope>
    <source>
        <strain evidence="2 3">R19027</strain>
        <tissue evidence="2">Mycelium</tissue>
    </source>
</reference>
<evidence type="ECO:0000313" key="2">
    <source>
        <dbReference type="EMBL" id="KAA8633650.1"/>
    </source>
</evidence>
<evidence type="ECO:0000313" key="3">
    <source>
        <dbReference type="Proteomes" id="UP000433876"/>
    </source>
</evidence>
<dbReference type="VEuPathDB" id="FungiDB:SMAC_06883"/>
<organism evidence="2 3">
    <name type="scientific">Sordaria macrospora</name>
    <dbReference type="NCBI Taxonomy" id="5147"/>
    <lineage>
        <taxon>Eukaryota</taxon>
        <taxon>Fungi</taxon>
        <taxon>Dikarya</taxon>
        <taxon>Ascomycota</taxon>
        <taxon>Pezizomycotina</taxon>
        <taxon>Sordariomycetes</taxon>
        <taxon>Sordariomycetidae</taxon>
        <taxon>Sordariales</taxon>
        <taxon>Sordariaceae</taxon>
        <taxon>Sordaria</taxon>
    </lineage>
</organism>
<dbReference type="Proteomes" id="UP000433876">
    <property type="component" value="Unassembled WGS sequence"/>
</dbReference>
<dbReference type="AlphaFoldDB" id="A0A8S8ZXE9"/>
<feature type="region of interest" description="Disordered" evidence="1">
    <location>
        <begin position="103"/>
        <end position="141"/>
    </location>
</feature>
<comment type="caution">
    <text evidence="2">The sequence shown here is derived from an EMBL/GenBank/DDBJ whole genome shotgun (WGS) entry which is preliminary data.</text>
</comment>
<protein>
    <submittedName>
        <fullName evidence="2">Uncharacterized protein</fullName>
    </submittedName>
</protein>